<feature type="chain" id="PRO_5026716718" evidence="1">
    <location>
        <begin position="29"/>
        <end position="223"/>
    </location>
</feature>
<keyword evidence="2" id="KW-0378">Hydrolase</keyword>
<gene>
    <name evidence="2" type="ORF">HKW67_09365</name>
</gene>
<dbReference type="InterPro" id="IPR018550">
    <property type="entry name" value="Lipid-A_deacylase-rel"/>
</dbReference>
<evidence type="ECO:0000256" key="1">
    <source>
        <dbReference type="SAM" id="SignalP"/>
    </source>
</evidence>
<reference evidence="2 3" key="1">
    <citation type="submission" date="2020-05" db="EMBL/GenBank/DDBJ databases">
        <title>Complete genome sequence of Gemmatimonas greenlandica TET16.</title>
        <authorList>
            <person name="Zeng Y."/>
        </authorList>
    </citation>
    <scope>NUCLEOTIDE SEQUENCE [LARGE SCALE GENOMIC DNA]</scope>
    <source>
        <strain evidence="2 3">TET16</strain>
    </source>
</reference>
<organism evidence="2 3">
    <name type="scientific">Gemmatimonas groenlandica</name>
    <dbReference type="NCBI Taxonomy" id="2732249"/>
    <lineage>
        <taxon>Bacteria</taxon>
        <taxon>Pseudomonadati</taxon>
        <taxon>Gemmatimonadota</taxon>
        <taxon>Gemmatimonadia</taxon>
        <taxon>Gemmatimonadales</taxon>
        <taxon>Gemmatimonadaceae</taxon>
        <taxon>Gemmatimonas</taxon>
    </lineage>
</organism>
<dbReference type="Gene3D" id="2.40.160.20">
    <property type="match status" value="1"/>
</dbReference>
<dbReference type="GO" id="GO:0016787">
    <property type="term" value="F:hydrolase activity"/>
    <property type="evidence" value="ECO:0007669"/>
    <property type="project" value="UniProtKB-KW"/>
</dbReference>
<dbReference type="RefSeq" id="WP_171225135.1">
    <property type="nucleotide sequence ID" value="NZ_CP053085.1"/>
</dbReference>
<evidence type="ECO:0000313" key="2">
    <source>
        <dbReference type="EMBL" id="QJR35704.1"/>
    </source>
</evidence>
<name>A0A6M4IKZ5_9BACT</name>
<dbReference type="Proteomes" id="UP000500938">
    <property type="component" value="Chromosome"/>
</dbReference>
<protein>
    <submittedName>
        <fullName evidence="2">Acyloxyacyl hydrolase</fullName>
    </submittedName>
</protein>
<feature type="signal peptide" evidence="1">
    <location>
        <begin position="1"/>
        <end position="28"/>
    </location>
</feature>
<dbReference type="Pfam" id="PF09411">
    <property type="entry name" value="PagL"/>
    <property type="match status" value="1"/>
</dbReference>
<evidence type="ECO:0000313" key="3">
    <source>
        <dbReference type="Proteomes" id="UP000500938"/>
    </source>
</evidence>
<sequence length="223" mass="23685">MSFPVCRALSGAALVALLPVLVPSTARAQGAPQRPHVSVMLSDAVDTRTASHNETIDGAFRTLAVQVSRPLFSVGGMHVAWLGEIMPVMLVTAGAPPNRIPTPITNPTEANDPRRLARYAVRDAYGVGFAPLGAEAAYSLGAKTHFLFNVTSGVAWFSRVVPYGKATQANFTVAPGLFLERRIGSRQALALGYQLHHLSNASMGGANPGMNSHIFSVRVSKLR</sequence>
<keyword evidence="3" id="KW-1185">Reference proteome</keyword>
<keyword evidence="1" id="KW-0732">Signal</keyword>
<proteinExistence type="predicted"/>
<dbReference type="KEGG" id="ggr:HKW67_09365"/>
<accession>A0A6M4IKZ5</accession>
<dbReference type="EMBL" id="CP053085">
    <property type="protein sequence ID" value="QJR35704.1"/>
    <property type="molecule type" value="Genomic_DNA"/>
</dbReference>
<dbReference type="AlphaFoldDB" id="A0A6M4IKZ5"/>